<keyword evidence="1" id="KW-0472">Membrane</keyword>
<feature type="signal peptide" evidence="2">
    <location>
        <begin position="1"/>
        <end position="29"/>
    </location>
</feature>
<gene>
    <name evidence="3" type="ORF">PLBR_LOCUS1000</name>
</gene>
<sequence length="621" mass="65268">MQHAACRQWRHVTCIVAVISLFAVTVGDGGGSSSSSSSLAAAAPGRVTSLSDLADDIAAIMDDVGVAAGEARDGIDAMAMAMDDGRHAHLGAAARSSTLDLVASYAELHRLAGRLARSRFADTFAAALHDGNAPRALAFMRVQQVHVTTFVSEERRAVSQWRQLCDELGRSARDPPPDGNVADDVAAAVLDWHWRVLVAIAAVCATAFGLRRRAVLYAAVFASVYLAGVYCYVHAMSMVSGLVGSSVMLLQRLPSMVTAPVPFVATPRLTDRMEPRVARLSVLTAALSTNFQVLSKGLSITLSHEGSIVPAMDDASESAALRANALAVLRRNAMLLMPRLSLAALRSRADDGDADARRLVRAADNVLATAAHVNDQFVAVMSDGLESIVGGDALLSRIALDARSDDAPELMRLMSTQYGALAASFDGVVSQIQSLQADLGRLQTDRDLALRAIRRWRLQSATGAGLGVALGIVGVAGAPLAATWTAVAGAAGVATVGAGVLVRSVASVVKAHRFASALDALGVELRSFRNDVARVRDAMTGAKTQVQGVVSMLALAQQEMNALGLAYEPVSARARQGLDVLYAAARDEQRELLRVLGLLRTFELATGDGRNVPLTSSDHVN</sequence>
<name>A0A3P3Y0W2_PLABS</name>
<organism evidence="3 4">
    <name type="scientific">Plasmodiophora brassicae</name>
    <name type="common">Clubroot disease agent</name>
    <dbReference type="NCBI Taxonomy" id="37360"/>
    <lineage>
        <taxon>Eukaryota</taxon>
        <taxon>Sar</taxon>
        <taxon>Rhizaria</taxon>
        <taxon>Endomyxa</taxon>
        <taxon>Phytomyxea</taxon>
        <taxon>Plasmodiophorida</taxon>
        <taxon>Plasmodiophoridae</taxon>
        <taxon>Plasmodiophora</taxon>
    </lineage>
</organism>
<dbReference type="EMBL" id="OVEO01000002">
    <property type="protein sequence ID" value="SPQ93785.1"/>
    <property type="molecule type" value="Genomic_DNA"/>
</dbReference>
<evidence type="ECO:0000313" key="3">
    <source>
        <dbReference type="EMBL" id="SPQ93785.1"/>
    </source>
</evidence>
<feature type="transmembrane region" description="Helical" evidence="1">
    <location>
        <begin position="215"/>
        <end position="235"/>
    </location>
</feature>
<proteinExistence type="predicted"/>
<reference evidence="3 4" key="1">
    <citation type="submission" date="2018-03" db="EMBL/GenBank/DDBJ databases">
        <authorList>
            <person name="Fogelqvist J."/>
        </authorList>
    </citation>
    <scope>NUCLEOTIDE SEQUENCE [LARGE SCALE GENOMIC DNA]</scope>
</reference>
<keyword evidence="1" id="KW-1133">Transmembrane helix</keyword>
<keyword evidence="2" id="KW-0732">Signal</keyword>
<dbReference type="Gene3D" id="1.20.1170.10">
    <property type="match status" value="1"/>
</dbReference>
<protein>
    <submittedName>
        <fullName evidence="3">Uncharacterized protein</fullName>
    </submittedName>
</protein>
<evidence type="ECO:0000256" key="2">
    <source>
        <dbReference type="SAM" id="SignalP"/>
    </source>
</evidence>
<accession>A0A3P3Y0W2</accession>
<geneLocation type="mitochondrion" evidence="3"/>
<feature type="chain" id="PRO_5018252142" evidence="2">
    <location>
        <begin position="30"/>
        <end position="621"/>
    </location>
</feature>
<keyword evidence="1" id="KW-0812">Transmembrane</keyword>
<evidence type="ECO:0000313" key="4">
    <source>
        <dbReference type="Proteomes" id="UP000290189"/>
    </source>
</evidence>
<evidence type="ECO:0000256" key="1">
    <source>
        <dbReference type="SAM" id="Phobius"/>
    </source>
</evidence>
<dbReference type="AlphaFoldDB" id="A0A3P3Y0W2"/>
<dbReference type="Proteomes" id="UP000290189">
    <property type="component" value="Unassembled WGS sequence"/>
</dbReference>
<keyword evidence="3" id="KW-0496">Mitochondrion</keyword>